<gene>
    <name evidence="1" type="ORF">ACFOZ0_31360</name>
</gene>
<comment type="caution">
    <text evidence="1">The sequence shown here is derived from an EMBL/GenBank/DDBJ whole genome shotgun (WGS) entry which is preliminary data.</text>
</comment>
<organism evidence="1 2">
    <name type="scientific">Streptomyces yaanensis</name>
    <dbReference type="NCBI Taxonomy" id="1142239"/>
    <lineage>
        <taxon>Bacteria</taxon>
        <taxon>Bacillati</taxon>
        <taxon>Actinomycetota</taxon>
        <taxon>Actinomycetes</taxon>
        <taxon>Kitasatosporales</taxon>
        <taxon>Streptomycetaceae</taxon>
        <taxon>Streptomyces</taxon>
    </lineage>
</organism>
<dbReference type="EMBL" id="JBHRWR010000039">
    <property type="protein sequence ID" value="MFC3577682.1"/>
    <property type="molecule type" value="Genomic_DNA"/>
</dbReference>
<dbReference type="RefSeq" id="WP_310777211.1">
    <property type="nucleotide sequence ID" value="NZ_JBHRWR010000039.1"/>
</dbReference>
<reference evidence="2" key="1">
    <citation type="journal article" date="2019" name="Int. J. Syst. Evol. Microbiol.">
        <title>The Global Catalogue of Microorganisms (GCM) 10K type strain sequencing project: providing services to taxonomists for standard genome sequencing and annotation.</title>
        <authorList>
            <consortium name="The Broad Institute Genomics Platform"/>
            <consortium name="The Broad Institute Genome Sequencing Center for Infectious Disease"/>
            <person name="Wu L."/>
            <person name="Ma J."/>
        </authorList>
    </citation>
    <scope>NUCLEOTIDE SEQUENCE [LARGE SCALE GENOMIC DNA]</scope>
    <source>
        <strain evidence="2">CGMCC 4.7035</strain>
    </source>
</reference>
<evidence type="ECO:0000313" key="2">
    <source>
        <dbReference type="Proteomes" id="UP001595701"/>
    </source>
</evidence>
<dbReference type="Proteomes" id="UP001595701">
    <property type="component" value="Unassembled WGS sequence"/>
</dbReference>
<proteinExistence type="predicted"/>
<keyword evidence="2" id="KW-1185">Reference proteome</keyword>
<evidence type="ECO:0000313" key="1">
    <source>
        <dbReference type="EMBL" id="MFC3577682.1"/>
    </source>
</evidence>
<name>A0ABV7SL59_9ACTN</name>
<accession>A0ABV7SL59</accession>
<sequence>MGDTSASLGPLTLHDGRWVVGEVRRPDGWWVEFREDGLFQHTRNSEGELIPWSRIMLGMRVTVGAKYPSRSFSMMGIFGGVPGPWKGHGGGYLHMTLRHPYEDWVARFDRHPRWYSGFDVLGLEELLRQTIDAGEADRLGDPDWLGPVVERLAPQRPWTVRAIREAVTRAREAEAAA</sequence>
<protein>
    <submittedName>
        <fullName evidence="1">Uncharacterized protein</fullName>
    </submittedName>
</protein>